<evidence type="ECO:0000256" key="5">
    <source>
        <dbReference type="ARBA" id="ARBA00023015"/>
    </source>
</evidence>
<sequence>MMKRQQDRDSPPRSKRSRSNYSGPDHEVLRDRMSPDFDRRDSRSSKFGGDRSSREGKPYRDYDHDLDPPPRKQFRDDRIMDGGYSPPSGIPPARTDAKSPEYRSLCVSCIPSKVPDPVLKEALIREFTKFGEMNVKVTISGDQRVAYVNFRYPEDARNARHAKGKLVLFDRPVRIEPVIKYYRRRSSSPEFQRDFYKGGGGGGRGSPPPQFRHGPPRPPMREYPRDPPKHIPNDGPRRAPNEKFPHHLDHVDPEFDDKATRTLFVGNLDVNISDPDLKAIFEKFGAVEDIDIKRPQRGQGNAYAFIKFMNLDSAHKAKVEMSGKYIGRFQCKIGYGKVTPTTCLWIGGLGPGINYETLEREFDRFGVIHRIEWPQSKSYAYVLYDSIDAAQAACQDMRGVQLGGQSKRLRVDFADVSHIGLPSASGPGVETFPDREGGFRPDKPSPWKGPEERRRDDWIPEPGDPHIRNLDGPRDGRIKPDWDRFSEENGDRRRRPRSPGDFGNGPNSIKNRTPERRDFHSERDDGRRLPPPGTPNRDFDRPGSHHHTSDSGIDKDMGRDRCETLGDLIQNLPVAWNGALILKSSAFAARMHVLSGDVTVVDNLMRDPTTTESPVLRITQRLRLDQPKLDDVSRRITQSGAHGHCILLALPSTLQNYDDSNGAVQQRPLRNLVQYLKQKEAAGVISLPPNPTQDKNNVGVLHAFPPCQFGYNFLLKRSPRLPPDPLPEDYLVVVVVLGAA</sequence>
<gene>
    <name evidence="13" type="ORF">SNE40_014806</name>
</gene>
<feature type="compositionally biased region" description="Basic and acidic residues" evidence="10">
    <location>
        <begin position="512"/>
        <end position="528"/>
    </location>
</feature>
<dbReference type="SUPFAM" id="SSF54928">
    <property type="entry name" value="RNA-binding domain, RBD"/>
    <property type="match status" value="2"/>
</dbReference>
<feature type="compositionally biased region" description="Basic and acidic residues" evidence="10">
    <location>
        <begin position="219"/>
        <end position="244"/>
    </location>
</feature>
<dbReference type="InterPro" id="IPR035979">
    <property type="entry name" value="RBD_domain_sf"/>
</dbReference>
<dbReference type="FunFam" id="2.40.290.10:FF:000002">
    <property type="entry name" value="Spen family transcriptional repressor"/>
    <property type="match status" value="1"/>
</dbReference>
<reference evidence="13 14" key="1">
    <citation type="submission" date="2024-01" db="EMBL/GenBank/DDBJ databases">
        <title>The genome of the rayed Mediterranean limpet Patella caerulea (Linnaeus, 1758).</title>
        <authorList>
            <person name="Anh-Thu Weber A."/>
            <person name="Halstead-Nussloch G."/>
        </authorList>
    </citation>
    <scope>NUCLEOTIDE SEQUENCE [LARGE SCALE GENOMIC DNA]</scope>
    <source>
        <strain evidence="13">AATW-2023a</strain>
        <tissue evidence="13">Whole specimen</tissue>
    </source>
</reference>
<evidence type="ECO:0000259" key="12">
    <source>
        <dbReference type="PROSITE" id="PS50917"/>
    </source>
</evidence>
<dbReference type="PANTHER" id="PTHR23189">
    <property type="entry name" value="RNA RECOGNITION MOTIF-CONTAINING"/>
    <property type="match status" value="1"/>
</dbReference>
<evidence type="ECO:0000256" key="4">
    <source>
        <dbReference type="ARBA" id="ARBA00022884"/>
    </source>
</evidence>
<feature type="compositionally biased region" description="Basic and acidic residues" evidence="10">
    <location>
        <begin position="537"/>
        <end position="558"/>
    </location>
</feature>
<feature type="compositionally biased region" description="Basic and acidic residues" evidence="10">
    <location>
        <begin position="432"/>
        <end position="491"/>
    </location>
</feature>
<proteinExistence type="inferred from homology"/>
<dbReference type="Gene3D" id="3.30.70.330">
    <property type="match status" value="3"/>
</dbReference>
<organism evidence="13 14">
    <name type="scientific">Patella caerulea</name>
    <name type="common">Rayed Mediterranean limpet</name>
    <dbReference type="NCBI Taxonomy" id="87958"/>
    <lineage>
        <taxon>Eukaryota</taxon>
        <taxon>Metazoa</taxon>
        <taxon>Spiralia</taxon>
        <taxon>Lophotrochozoa</taxon>
        <taxon>Mollusca</taxon>
        <taxon>Gastropoda</taxon>
        <taxon>Patellogastropoda</taxon>
        <taxon>Patelloidea</taxon>
        <taxon>Patellidae</taxon>
        <taxon>Patella</taxon>
    </lineage>
</organism>
<keyword evidence="4 9" id="KW-0694">RNA-binding</keyword>
<keyword evidence="8" id="KW-0539">Nucleus</keyword>
<dbReference type="InterPro" id="IPR010912">
    <property type="entry name" value="SPOC_met"/>
</dbReference>
<dbReference type="GO" id="GO:0003723">
    <property type="term" value="F:RNA binding"/>
    <property type="evidence" value="ECO:0007669"/>
    <property type="project" value="UniProtKB-UniRule"/>
</dbReference>
<feature type="region of interest" description="Disordered" evidence="10">
    <location>
        <begin position="191"/>
        <end position="244"/>
    </location>
</feature>
<evidence type="ECO:0000256" key="2">
    <source>
        <dbReference type="ARBA" id="ARBA00005387"/>
    </source>
</evidence>
<dbReference type="CDD" id="cd12309">
    <property type="entry name" value="RRM2_Spen"/>
    <property type="match status" value="1"/>
</dbReference>
<evidence type="ECO:0000313" key="13">
    <source>
        <dbReference type="EMBL" id="KAK6176540.1"/>
    </source>
</evidence>
<evidence type="ECO:0000256" key="7">
    <source>
        <dbReference type="ARBA" id="ARBA00023163"/>
    </source>
</evidence>
<comment type="subcellular location">
    <subcellularLocation>
        <location evidence="1">Nucleus</location>
    </subcellularLocation>
</comment>
<evidence type="ECO:0000259" key="11">
    <source>
        <dbReference type="PROSITE" id="PS50102"/>
    </source>
</evidence>
<dbReference type="InterPro" id="IPR016194">
    <property type="entry name" value="SPOC-like_C_dom_sf"/>
</dbReference>
<feature type="compositionally biased region" description="Basic and acidic residues" evidence="10">
    <location>
        <begin position="24"/>
        <end position="80"/>
    </location>
</feature>
<dbReference type="CDD" id="cd12310">
    <property type="entry name" value="RRM3_Spen"/>
    <property type="match status" value="1"/>
</dbReference>
<protein>
    <recommendedName>
        <fullName evidence="15">RNA-binding protein 15</fullName>
    </recommendedName>
</protein>
<dbReference type="CDD" id="cd12308">
    <property type="entry name" value="RRM1_Spen"/>
    <property type="match status" value="1"/>
</dbReference>
<dbReference type="EMBL" id="JAZGQO010000010">
    <property type="protein sequence ID" value="KAK6176540.1"/>
    <property type="molecule type" value="Genomic_DNA"/>
</dbReference>
<dbReference type="CDD" id="cd21544">
    <property type="entry name" value="SPOC_RBM15-like"/>
    <property type="match status" value="1"/>
</dbReference>
<feature type="domain" description="RRM" evidence="11">
    <location>
        <begin position="342"/>
        <end position="416"/>
    </location>
</feature>
<feature type="domain" description="RRM" evidence="11">
    <location>
        <begin position="261"/>
        <end position="338"/>
    </location>
</feature>
<dbReference type="InterPro" id="IPR012677">
    <property type="entry name" value="Nucleotide-bd_a/b_plait_sf"/>
</dbReference>
<dbReference type="InterPro" id="IPR000504">
    <property type="entry name" value="RRM_dom"/>
</dbReference>
<evidence type="ECO:0000256" key="6">
    <source>
        <dbReference type="ARBA" id="ARBA00023054"/>
    </source>
</evidence>
<keyword evidence="3" id="KW-0597">Phosphoprotein</keyword>
<keyword evidence="14" id="KW-1185">Reference proteome</keyword>
<dbReference type="PROSITE" id="PS50102">
    <property type="entry name" value="RRM"/>
    <property type="match status" value="2"/>
</dbReference>
<feature type="domain" description="SPOC" evidence="12">
    <location>
        <begin position="565"/>
        <end position="739"/>
    </location>
</feature>
<feature type="region of interest" description="Disordered" evidence="10">
    <location>
        <begin position="420"/>
        <end position="558"/>
    </location>
</feature>
<evidence type="ECO:0000256" key="3">
    <source>
        <dbReference type="ARBA" id="ARBA00022553"/>
    </source>
</evidence>
<dbReference type="GO" id="GO:0005634">
    <property type="term" value="C:nucleus"/>
    <property type="evidence" value="ECO:0007669"/>
    <property type="project" value="UniProtKB-SubCell"/>
</dbReference>
<comment type="similarity">
    <text evidence="2">Belongs to the RRM Spen family.</text>
</comment>
<dbReference type="AlphaFoldDB" id="A0AAN8JJD4"/>
<dbReference type="Proteomes" id="UP001347796">
    <property type="component" value="Unassembled WGS sequence"/>
</dbReference>
<feature type="region of interest" description="Disordered" evidence="10">
    <location>
        <begin position="1"/>
        <end position="98"/>
    </location>
</feature>
<evidence type="ECO:0000256" key="9">
    <source>
        <dbReference type="PROSITE-ProRule" id="PRU00176"/>
    </source>
</evidence>
<dbReference type="Pfam" id="PF07744">
    <property type="entry name" value="SPOC"/>
    <property type="match status" value="1"/>
</dbReference>
<dbReference type="InterPro" id="IPR012921">
    <property type="entry name" value="SPOC_C"/>
</dbReference>
<name>A0AAN8JJD4_PATCE</name>
<keyword evidence="6" id="KW-0175">Coiled coil</keyword>
<keyword evidence="7" id="KW-0804">Transcription</keyword>
<evidence type="ECO:0008006" key="15">
    <source>
        <dbReference type="Google" id="ProtNLM"/>
    </source>
</evidence>
<keyword evidence="5" id="KW-0805">Transcription regulation</keyword>
<dbReference type="PROSITE" id="PS50917">
    <property type="entry name" value="SPOC"/>
    <property type="match status" value="1"/>
</dbReference>
<dbReference type="SMART" id="SM00360">
    <property type="entry name" value="RRM"/>
    <property type="match status" value="3"/>
</dbReference>
<dbReference type="Gene3D" id="2.40.290.10">
    <property type="match status" value="1"/>
</dbReference>
<feature type="compositionally biased region" description="Basic and acidic residues" evidence="10">
    <location>
        <begin position="1"/>
        <end position="12"/>
    </location>
</feature>
<evidence type="ECO:0000256" key="10">
    <source>
        <dbReference type="SAM" id="MobiDB-lite"/>
    </source>
</evidence>
<dbReference type="Pfam" id="PF00076">
    <property type="entry name" value="RRM_1"/>
    <property type="match status" value="2"/>
</dbReference>
<evidence type="ECO:0000256" key="1">
    <source>
        <dbReference type="ARBA" id="ARBA00004123"/>
    </source>
</evidence>
<comment type="caution">
    <text evidence="13">The sequence shown here is derived from an EMBL/GenBank/DDBJ whole genome shotgun (WGS) entry which is preliminary data.</text>
</comment>
<evidence type="ECO:0000256" key="8">
    <source>
        <dbReference type="ARBA" id="ARBA00023242"/>
    </source>
</evidence>
<accession>A0AAN8JJD4</accession>
<dbReference type="SUPFAM" id="SSF100939">
    <property type="entry name" value="SPOC domain-like"/>
    <property type="match status" value="1"/>
</dbReference>
<evidence type="ECO:0000313" key="14">
    <source>
        <dbReference type="Proteomes" id="UP001347796"/>
    </source>
</evidence>